<dbReference type="PANTHER" id="PTHR30160:SF1">
    <property type="entry name" value="LIPOPOLYSACCHARIDE 1,2-N-ACETYLGLUCOSAMINETRANSFERASE-RELATED"/>
    <property type="match status" value="1"/>
</dbReference>
<dbReference type="SUPFAM" id="SSF53756">
    <property type="entry name" value="UDP-Glycosyltransferase/glycogen phosphorylase"/>
    <property type="match status" value="1"/>
</dbReference>
<dbReference type="CDD" id="cd03789">
    <property type="entry name" value="GT9_LPS_heptosyltransferase"/>
    <property type="match status" value="1"/>
</dbReference>
<organism evidence="3 4">
    <name type="scientific">Curtobacterium herbarum</name>
    <dbReference type="NCBI Taxonomy" id="150122"/>
    <lineage>
        <taxon>Bacteria</taxon>
        <taxon>Bacillati</taxon>
        <taxon>Actinomycetota</taxon>
        <taxon>Actinomycetes</taxon>
        <taxon>Micrococcales</taxon>
        <taxon>Microbacteriaceae</taxon>
        <taxon>Curtobacterium</taxon>
    </lineage>
</organism>
<gene>
    <name evidence="3" type="ORF">GCM10009627_10420</name>
</gene>
<dbReference type="Proteomes" id="UP001501742">
    <property type="component" value="Unassembled WGS sequence"/>
</dbReference>
<protein>
    <submittedName>
        <fullName evidence="3">Glycosyltransferase family 9 protein</fullName>
    </submittedName>
</protein>
<keyword evidence="2" id="KW-0808">Transferase</keyword>
<dbReference type="InterPro" id="IPR002201">
    <property type="entry name" value="Glyco_trans_9"/>
</dbReference>
<dbReference type="PANTHER" id="PTHR30160">
    <property type="entry name" value="TETRAACYLDISACCHARIDE 4'-KINASE-RELATED"/>
    <property type="match status" value="1"/>
</dbReference>
<reference evidence="4" key="1">
    <citation type="journal article" date="2019" name="Int. J. Syst. Evol. Microbiol.">
        <title>The Global Catalogue of Microorganisms (GCM) 10K type strain sequencing project: providing services to taxonomists for standard genome sequencing and annotation.</title>
        <authorList>
            <consortium name="The Broad Institute Genomics Platform"/>
            <consortium name="The Broad Institute Genome Sequencing Center for Infectious Disease"/>
            <person name="Wu L."/>
            <person name="Ma J."/>
        </authorList>
    </citation>
    <scope>NUCLEOTIDE SEQUENCE [LARGE SCALE GENOMIC DNA]</scope>
    <source>
        <strain evidence="4">JCM 12140</strain>
    </source>
</reference>
<accession>A0ABP4K1M8</accession>
<dbReference type="InterPro" id="IPR051199">
    <property type="entry name" value="LPS_LOS_Heptosyltrfase"/>
</dbReference>
<dbReference type="RefSeq" id="WP_204607883.1">
    <property type="nucleotide sequence ID" value="NZ_BAAAJX010000003.1"/>
</dbReference>
<dbReference type="Gene3D" id="3.40.50.2000">
    <property type="entry name" value="Glycogen Phosphorylase B"/>
    <property type="match status" value="2"/>
</dbReference>
<dbReference type="Pfam" id="PF01075">
    <property type="entry name" value="Glyco_transf_9"/>
    <property type="match status" value="1"/>
</dbReference>
<name>A0ABP4K1M8_9MICO</name>
<evidence type="ECO:0000313" key="4">
    <source>
        <dbReference type="Proteomes" id="UP001501742"/>
    </source>
</evidence>
<keyword evidence="4" id="KW-1185">Reference proteome</keyword>
<evidence type="ECO:0000256" key="2">
    <source>
        <dbReference type="ARBA" id="ARBA00022679"/>
    </source>
</evidence>
<evidence type="ECO:0000256" key="1">
    <source>
        <dbReference type="ARBA" id="ARBA00022676"/>
    </source>
</evidence>
<sequence length="379" mass="39253">MTDGAGTGNGSRTRSDKAVRPGRRVLVARLDSFGDVLVAGPAVRAVAAGADHVTLLCGPQGAPAGALLPGVDTLRTWAAPWVTETARPLDDAVLAEFRALVAEERPDEAVVLTSFHQSPLPLAMLLRLAGVPRVSGASVDHPGSLLDVRLRPGEDLPEDLPEPERALRIATAAGFALPEDDDGRLRVRHDDTALLPDAVAALDRYVVVHPGASVEARSWPPAAHRALVAAYDRLGVPVVVTGSPGERDLTADVAGTTGIDLGGRTSPAVLATVLAGAEVVVVGNTGPAHLAAAVGARIVSLFSPVVPAVKWAPYAEHVELLGDQDAPCRLSRARECPVPGHPCLAGVQVDEVLAAHERLTGCALRTNDDSLRGAPEARA</sequence>
<dbReference type="EMBL" id="BAAAJX010000003">
    <property type="protein sequence ID" value="GAA1492696.1"/>
    <property type="molecule type" value="Genomic_DNA"/>
</dbReference>
<keyword evidence="1" id="KW-0328">Glycosyltransferase</keyword>
<comment type="caution">
    <text evidence="3">The sequence shown here is derived from an EMBL/GenBank/DDBJ whole genome shotgun (WGS) entry which is preliminary data.</text>
</comment>
<evidence type="ECO:0000313" key="3">
    <source>
        <dbReference type="EMBL" id="GAA1492696.1"/>
    </source>
</evidence>
<proteinExistence type="predicted"/>